<feature type="transmembrane region" description="Helical" evidence="6">
    <location>
        <begin position="118"/>
        <end position="136"/>
    </location>
</feature>
<protein>
    <recommendedName>
        <fullName evidence="7">GtrA/DPMS transmembrane domain-containing protein</fullName>
    </recommendedName>
</protein>
<dbReference type="EMBL" id="CP006939">
    <property type="protein sequence ID" value="AHC14365.1"/>
    <property type="molecule type" value="Genomic_DNA"/>
</dbReference>
<keyword evidence="5 6" id="KW-0472">Membrane</keyword>
<evidence type="ECO:0000259" key="7">
    <source>
        <dbReference type="Pfam" id="PF04138"/>
    </source>
</evidence>
<evidence type="ECO:0000256" key="3">
    <source>
        <dbReference type="ARBA" id="ARBA00022692"/>
    </source>
</evidence>
<comment type="subcellular location">
    <subcellularLocation>
        <location evidence="1">Membrane</location>
        <topology evidence="1">Multi-pass membrane protein</topology>
    </subcellularLocation>
</comment>
<sequence>MDKPRYPDEPQQPVSRATVPVQFIKSLFTAWAAFFLDWLVLEILIDLTGLVPSILKPASYITALIFTFLLSKYWIFKPRGRHATATESLLYVLGAVVSLGIAAMSIHTLSERYAVLDYRLANALGMALVFVWNFFYRRVVVFPASSAPSSAGAPAAGPVAGPVTEAVGGRITGRETAAGDTDLV</sequence>
<name>V5WFE3_9SPIO</name>
<evidence type="ECO:0000313" key="9">
    <source>
        <dbReference type="Proteomes" id="UP000018680"/>
    </source>
</evidence>
<keyword evidence="3 6" id="KW-0812">Transmembrane</keyword>
<keyword evidence="9" id="KW-1185">Reference proteome</keyword>
<dbReference type="STRING" id="1307761.L21SP2_0945"/>
<comment type="similarity">
    <text evidence="2">Belongs to the GtrA family.</text>
</comment>
<evidence type="ECO:0000256" key="4">
    <source>
        <dbReference type="ARBA" id="ARBA00022989"/>
    </source>
</evidence>
<dbReference type="InterPro" id="IPR051401">
    <property type="entry name" value="GtrA_CellWall_Glycosyl"/>
</dbReference>
<keyword evidence="4 6" id="KW-1133">Transmembrane helix</keyword>
<evidence type="ECO:0000256" key="6">
    <source>
        <dbReference type="SAM" id="Phobius"/>
    </source>
</evidence>
<evidence type="ECO:0000256" key="2">
    <source>
        <dbReference type="ARBA" id="ARBA00009399"/>
    </source>
</evidence>
<evidence type="ECO:0000313" key="8">
    <source>
        <dbReference type="EMBL" id="AHC14365.1"/>
    </source>
</evidence>
<gene>
    <name evidence="8" type="ORF">L21SP2_0945</name>
</gene>
<feature type="domain" description="GtrA/DPMS transmembrane" evidence="7">
    <location>
        <begin position="32"/>
        <end position="142"/>
    </location>
</feature>
<dbReference type="PANTHER" id="PTHR38459:SF1">
    <property type="entry name" value="PROPHAGE BACTOPRENOL-LINKED GLUCOSE TRANSLOCASE HOMOLOG"/>
    <property type="match status" value="1"/>
</dbReference>
<dbReference type="Proteomes" id="UP000018680">
    <property type="component" value="Chromosome"/>
</dbReference>
<proteinExistence type="inferred from homology"/>
<evidence type="ECO:0000256" key="5">
    <source>
        <dbReference type="ARBA" id="ARBA00023136"/>
    </source>
</evidence>
<organism evidence="8 9">
    <name type="scientific">Salinispira pacifica</name>
    <dbReference type="NCBI Taxonomy" id="1307761"/>
    <lineage>
        <taxon>Bacteria</taxon>
        <taxon>Pseudomonadati</taxon>
        <taxon>Spirochaetota</taxon>
        <taxon>Spirochaetia</taxon>
        <taxon>Spirochaetales</taxon>
        <taxon>Spirochaetaceae</taxon>
        <taxon>Salinispira</taxon>
    </lineage>
</organism>
<dbReference type="Pfam" id="PF04138">
    <property type="entry name" value="GtrA_DPMS_TM"/>
    <property type="match status" value="1"/>
</dbReference>
<reference evidence="8 9" key="1">
    <citation type="journal article" date="2015" name="Stand. Genomic Sci.">
        <title>Complete genome sequence and description of Salinispira pacifica gen. nov., sp. nov., a novel spirochaete isolated form a hypersaline microbial mat.</title>
        <authorList>
            <person name="Ben Hania W."/>
            <person name="Joseph M."/>
            <person name="Schumann P."/>
            <person name="Bunk B."/>
            <person name="Fiebig A."/>
            <person name="Sproer C."/>
            <person name="Klenk H.P."/>
            <person name="Fardeau M.L."/>
            <person name="Spring S."/>
        </authorList>
    </citation>
    <scope>NUCLEOTIDE SEQUENCE [LARGE SCALE GENOMIC DNA]</scope>
    <source>
        <strain evidence="8 9">L21-RPul-D2</strain>
    </source>
</reference>
<dbReference type="AlphaFoldDB" id="V5WFE3"/>
<dbReference type="GO" id="GO:0000271">
    <property type="term" value="P:polysaccharide biosynthetic process"/>
    <property type="evidence" value="ECO:0007669"/>
    <property type="project" value="InterPro"/>
</dbReference>
<feature type="transmembrane region" description="Helical" evidence="6">
    <location>
        <begin position="26"/>
        <end position="45"/>
    </location>
</feature>
<feature type="transmembrane region" description="Helical" evidence="6">
    <location>
        <begin position="88"/>
        <end position="106"/>
    </location>
</feature>
<dbReference type="PANTHER" id="PTHR38459">
    <property type="entry name" value="PROPHAGE BACTOPRENOL-LINKED GLUCOSE TRANSLOCASE HOMOLOG"/>
    <property type="match status" value="1"/>
</dbReference>
<feature type="transmembrane region" description="Helical" evidence="6">
    <location>
        <begin position="57"/>
        <end position="76"/>
    </location>
</feature>
<dbReference type="RefSeq" id="WP_024267296.1">
    <property type="nucleotide sequence ID" value="NC_023035.1"/>
</dbReference>
<accession>V5WFE3</accession>
<dbReference type="HOGENOM" id="CLU_1467222_0_0_12"/>
<dbReference type="InterPro" id="IPR007267">
    <property type="entry name" value="GtrA_DPMS_TM"/>
</dbReference>
<evidence type="ECO:0000256" key="1">
    <source>
        <dbReference type="ARBA" id="ARBA00004141"/>
    </source>
</evidence>
<dbReference type="GO" id="GO:0005886">
    <property type="term" value="C:plasma membrane"/>
    <property type="evidence" value="ECO:0007669"/>
    <property type="project" value="TreeGrafter"/>
</dbReference>
<dbReference type="KEGG" id="slr:L21SP2_0945"/>